<comment type="caution">
    <text evidence="3">The sequence shown here is derived from an EMBL/GenBank/DDBJ whole genome shotgun (WGS) entry which is preliminary data.</text>
</comment>
<dbReference type="Gene3D" id="3.90.226.10">
    <property type="entry name" value="2-enoyl-CoA Hydratase, Chain A, domain 1"/>
    <property type="match status" value="1"/>
</dbReference>
<dbReference type="InterPro" id="IPR034733">
    <property type="entry name" value="AcCoA_carboxyl_beta"/>
</dbReference>
<dbReference type="SUPFAM" id="SSF52096">
    <property type="entry name" value="ClpP/crotonase"/>
    <property type="match status" value="1"/>
</dbReference>
<feature type="domain" description="CoA carboxyltransferase N-terminal" evidence="2">
    <location>
        <begin position="1"/>
        <end position="194"/>
    </location>
</feature>
<dbReference type="AlphaFoldDB" id="A0A085VB30"/>
<evidence type="ECO:0000256" key="1">
    <source>
        <dbReference type="ARBA" id="ARBA00022679"/>
    </source>
</evidence>
<gene>
    <name evidence="3" type="ORF">IV01_22190</name>
</gene>
<dbReference type="Proteomes" id="UP000028631">
    <property type="component" value="Unassembled WGS sequence"/>
</dbReference>
<dbReference type="GO" id="GO:2001295">
    <property type="term" value="P:malonyl-CoA biosynthetic process"/>
    <property type="evidence" value="ECO:0007669"/>
    <property type="project" value="TreeGrafter"/>
</dbReference>
<evidence type="ECO:0000259" key="2">
    <source>
        <dbReference type="PROSITE" id="PS50980"/>
    </source>
</evidence>
<protein>
    <submittedName>
        <fullName evidence="3">Malonate decarboxylase subunit beta</fullName>
    </submittedName>
</protein>
<dbReference type="InterPro" id="IPR011762">
    <property type="entry name" value="COA_CT_N"/>
</dbReference>
<dbReference type="EMBL" id="JPQU01000071">
    <property type="protein sequence ID" value="KFE52643.1"/>
    <property type="molecule type" value="Genomic_DNA"/>
</dbReference>
<dbReference type="PROSITE" id="PS50980">
    <property type="entry name" value="COA_CT_NTER"/>
    <property type="match status" value="1"/>
</dbReference>
<dbReference type="InterPro" id="IPR029045">
    <property type="entry name" value="ClpP/crotonase-like_dom_sf"/>
</dbReference>
<dbReference type="GO" id="GO:0016831">
    <property type="term" value="F:carboxy-lyase activity"/>
    <property type="evidence" value="ECO:0007669"/>
    <property type="project" value="InterPro"/>
</dbReference>
<reference evidence="3 4" key="1">
    <citation type="submission" date="2014-07" db="EMBL/GenBank/DDBJ databases">
        <title>Draft Genome Sequences of Environmental Pseudomonas syringae strains.</title>
        <authorList>
            <person name="Baltrus D.A."/>
            <person name="Berge O."/>
            <person name="Morris C."/>
        </authorList>
    </citation>
    <scope>NUCLEOTIDE SEQUENCE [LARGE SCALE GENOMIC DNA]</scope>
    <source>
        <strain evidence="3 4">GAW0119</strain>
    </source>
</reference>
<dbReference type="PANTHER" id="PTHR42995">
    <property type="entry name" value="ACETYL-COENZYME A CARBOXYLASE CARBOXYL TRANSFERASE SUBUNIT BETA, CHLOROPLASTIC"/>
    <property type="match status" value="1"/>
</dbReference>
<dbReference type="NCBIfam" id="NF005530">
    <property type="entry name" value="PRK07189.1"/>
    <property type="match status" value="1"/>
</dbReference>
<dbReference type="Pfam" id="PF01039">
    <property type="entry name" value="Carboxyl_trans"/>
    <property type="match status" value="1"/>
</dbReference>
<name>A0A085VB30_PSESX</name>
<dbReference type="RefSeq" id="WP_032630999.1">
    <property type="nucleotide sequence ID" value="NZ_JPQU01000071.1"/>
</dbReference>
<dbReference type="InterPro" id="IPR017556">
    <property type="entry name" value="Malonate_beta"/>
</dbReference>
<dbReference type="FunFam" id="3.90.226.10:FF:000092">
    <property type="entry name" value="Malonate decarboxylase, beta subunit"/>
    <property type="match status" value="1"/>
</dbReference>
<dbReference type="NCBIfam" id="TIGR03133">
    <property type="entry name" value="malonate_beta"/>
    <property type="match status" value="1"/>
</dbReference>
<sequence length="288" mass="30690">MTDTARLLQQHSFVELGARQRAKALLDEGSFRELIGPFDRVMSPWLIQQGIVAQADDGVIVAKGTVDGLPVVIAAIEGAFQGGSMGEVGGAKMAGALELAAEDNRNGIPTAAILLLETGGVRLQEANLGLAAIAEIHAAIVDLRQYQPVVGVVAGSVGCFGGMSIAAGLCSYLLVTQEARLGLNGPQVIEQEAGIDEYDSRDRPFIWSLTGGEQRYASHLVDGFAADDVQAIREQVSGWISLGVPAQERSSQYELYLHRLARLDTTSQIDPQTVRELYNDTTQKGAQS</sequence>
<evidence type="ECO:0000313" key="4">
    <source>
        <dbReference type="Proteomes" id="UP000028631"/>
    </source>
</evidence>
<dbReference type="PANTHER" id="PTHR42995:SF1">
    <property type="entry name" value="MALONATE DECARBOXYLASE BETA SUBUNIT"/>
    <property type="match status" value="1"/>
</dbReference>
<dbReference type="OrthoDB" id="5502755at2"/>
<dbReference type="GO" id="GO:0006633">
    <property type="term" value="P:fatty acid biosynthetic process"/>
    <property type="evidence" value="ECO:0007669"/>
    <property type="project" value="TreeGrafter"/>
</dbReference>
<dbReference type="GO" id="GO:0005975">
    <property type="term" value="P:carbohydrate metabolic process"/>
    <property type="evidence" value="ECO:0007669"/>
    <property type="project" value="InterPro"/>
</dbReference>
<dbReference type="GO" id="GO:0016740">
    <property type="term" value="F:transferase activity"/>
    <property type="evidence" value="ECO:0007669"/>
    <property type="project" value="UniProtKB-KW"/>
</dbReference>
<evidence type="ECO:0000313" key="3">
    <source>
        <dbReference type="EMBL" id="KFE52643.1"/>
    </source>
</evidence>
<dbReference type="GO" id="GO:0003989">
    <property type="term" value="F:acetyl-CoA carboxylase activity"/>
    <property type="evidence" value="ECO:0007669"/>
    <property type="project" value="TreeGrafter"/>
</dbReference>
<organism evidence="3 4">
    <name type="scientific">Pseudomonas syringae</name>
    <dbReference type="NCBI Taxonomy" id="317"/>
    <lineage>
        <taxon>Bacteria</taxon>
        <taxon>Pseudomonadati</taxon>
        <taxon>Pseudomonadota</taxon>
        <taxon>Gammaproteobacteria</taxon>
        <taxon>Pseudomonadales</taxon>
        <taxon>Pseudomonadaceae</taxon>
        <taxon>Pseudomonas</taxon>
    </lineage>
</organism>
<accession>A0A085VB30</accession>
<proteinExistence type="predicted"/>
<keyword evidence="4" id="KW-1185">Reference proteome</keyword>
<keyword evidence="1" id="KW-0808">Transferase</keyword>
<dbReference type="PATRIC" id="fig|317.175.peg.4630"/>